<proteinExistence type="predicted"/>
<evidence type="ECO:0000256" key="1">
    <source>
        <dbReference type="SAM" id="Phobius"/>
    </source>
</evidence>
<reference evidence="2 3" key="1">
    <citation type="journal article" date="2018" name="Front. Plant Sci.">
        <title>Red Clover (Trifolium pratense) and Zigzag Clover (T. medium) - A Picture of Genomic Similarities and Differences.</title>
        <authorList>
            <person name="Dluhosova J."/>
            <person name="Istvanek J."/>
            <person name="Nedelnik J."/>
            <person name="Repkova J."/>
        </authorList>
    </citation>
    <scope>NUCLEOTIDE SEQUENCE [LARGE SCALE GENOMIC DNA]</scope>
    <source>
        <strain evidence="3">cv. 10/8</strain>
        <tissue evidence="2">Leaf</tissue>
    </source>
</reference>
<dbReference type="EMBL" id="LXQA010267173">
    <property type="protein sequence ID" value="MCI39424.1"/>
    <property type="molecule type" value="Genomic_DNA"/>
</dbReference>
<keyword evidence="1" id="KW-1133">Transmembrane helix</keyword>
<evidence type="ECO:0000313" key="3">
    <source>
        <dbReference type="Proteomes" id="UP000265520"/>
    </source>
</evidence>
<dbReference type="Proteomes" id="UP000265520">
    <property type="component" value="Unassembled WGS sequence"/>
</dbReference>
<keyword evidence="1" id="KW-0812">Transmembrane</keyword>
<sequence>TEHSATVMFVILLHLVSTGPLGIIAMLRVLVTGRIKGK</sequence>
<keyword evidence="1" id="KW-0472">Membrane</keyword>
<keyword evidence="3" id="KW-1185">Reference proteome</keyword>
<feature type="non-terminal residue" evidence="2">
    <location>
        <position position="1"/>
    </location>
</feature>
<protein>
    <submittedName>
        <fullName evidence="2">Uncharacterized protein</fullName>
    </submittedName>
</protein>
<evidence type="ECO:0000313" key="2">
    <source>
        <dbReference type="EMBL" id="MCI39424.1"/>
    </source>
</evidence>
<name>A0A392RTN6_9FABA</name>
<accession>A0A392RTN6</accession>
<dbReference type="AlphaFoldDB" id="A0A392RTN6"/>
<comment type="caution">
    <text evidence="2">The sequence shown here is derived from an EMBL/GenBank/DDBJ whole genome shotgun (WGS) entry which is preliminary data.</text>
</comment>
<feature type="transmembrane region" description="Helical" evidence="1">
    <location>
        <begin position="6"/>
        <end position="31"/>
    </location>
</feature>
<organism evidence="2 3">
    <name type="scientific">Trifolium medium</name>
    <dbReference type="NCBI Taxonomy" id="97028"/>
    <lineage>
        <taxon>Eukaryota</taxon>
        <taxon>Viridiplantae</taxon>
        <taxon>Streptophyta</taxon>
        <taxon>Embryophyta</taxon>
        <taxon>Tracheophyta</taxon>
        <taxon>Spermatophyta</taxon>
        <taxon>Magnoliopsida</taxon>
        <taxon>eudicotyledons</taxon>
        <taxon>Gunneridae</taxon>
        <taxon>Pentapetalae</taxon>
        <taxon>rosids</taxon>
        <taxon>fabids</taxon>
        <taxon>Fabales</taxon>
        <taxon>Fabaceae</taxon>
        <taxon>Papilionoideae</taxon>
        <taxon>50 kb inversion clade</taxon>
        <taxon>NPAAA clade</taxon>
        <taxon>Hologalegina</taxon>
        <taxon>IRL clade</taxon>
        <taxon>Trifolieae</taxon>
        <taxon>Trifolium</taxon>
    </lineage>
</organism>